<dbReference type="Gene3D" id="2.30.110.10">
    <property type="entry name" value="Electron Transport, Fmn-binding Protein, Chain A"/>
    <property type="match status" value="1"/>
</dbReference>
<proteinExistence type="predicted"/>
<dbReference type="InterPro" id="IPR002563">
    <property type="entry name" value="Flavin_Rdtase-like_dom"/>
</dbReference>
<dbReference type="AlphaFoldDB" id="A0A5P3ABC0"/>
<dbReference type="SMART" id="SM00903">
    <property type="entry name" value="Flavin_Reduct"/>
    <property type="match status" value="1"/>
</dbReference>
<feature type="domain" description="Flavin reductase like" evidence="2">
    <location>
        <begin position="20"/>
        <end position="164"/>
    </location>
</feature>
<gene>
    <name evidence="3" type="primary">rutF_2</name>
    <name evidence="3" type="ORF">RIdsm_01868</name>
</gene>
<evidence type="ECO:0000259" key="2">
    <source>
        <dbReference type="SMART" id="SM00903"/>
    </source>
</evidence>
<dbReference type="EC" id="1.5.1.42" evidence="3"/>
<dbReference type="GO" id="GO:0010181">
    <property type="term" value="F:FMN binding"/>
    <property type="evidence" value="ECO:0007669"/>
    <property type="project" value="InterPro"/>
</dbReference>
<dbReference type="GO" id="GO:0042602">
    <property type="term" value="F:riboflavin reductase (NADPH) activity"/>
    <property type="evidence" value="ECO:0007669"/>
    <property type="project" value="TreeGrafter"/>
</dbReference>
<evidence type="ECO:0000313" key="4">
    <source>
        <dbReference type="Proteomes" id="UP000325785"/>
    </source>
</evidence>
<name>A0A5P3ABC0_9RHOB</name>
<dbReference type="Pfam" id="PF01613">
    <property type="entry name" value="Flavin_Reduct"/>
    <property type="match status" value="1"/>
</dbReference>
<dbReference type="InterPro" id="IPR012349">
    <property type="entry name" value="Split_barrel_FMN-bd"/>
</dbReference>
<protein>
    <submittedName>
        <fullName evidence="3">FMN reductase (NADH) RutF</fullName>
        <ecNumber evidence="3">1.5.1.42</ecNumber>
    </submittedName>
</protein>
<evidence type="ECO:0000313" key="3">
    <source>
        <dbReference type="EMBL" id="QEW26074.1"/>
    </source>
</evidence>
<dbReference type="Proteomes" id="UP000325785">
    <property type="component" value="Chromosome"/>
</dbReference>
<dbReference type="SUPFAM" id="SSF50475">
    <property type="entry name" value="FMN-binding split barrel"/>
    <property type="match status" value="1"/>
</dbReference>
<dbReference type="GO" id="GO:0052874">
    <property type="term" value="F:FMN reductase (NADH) activity"/>
    <property type="evidence" value="ECO:0007669"/>
    <property type="project" value="UniProtKB-EC"/>
</dbReference>
<dbReference type="RefSeq" id="WP_057813810.1">
    <property type="nucleotide sequence ID" value="NZ_CP031598.1"/>
</dbReference>
<organism evidence="3 4">
    <name type="scientific">Roseovarius indicus</name>
    <dbReference type="NCBI Taxonomy" id="540747"/>
    <lineage>
        <taxon>Bacteria</taxon>
        <taxon>Pseudomonadati</taxon>
        <taxon>Pseudomonadota</taxon>
        <taxon>Alphaproteobacteria</taxon>
        <taxon>Rhodobacterales</taxon>
        <taxon>Roseobacteraceae</taxon>
        <taxon>Roseovarius</taxon>
    </lineage>
</organism>
<reference evidence="3 4" key="1">
    <citation type="submission" date="2018-08" db="EMBL/GenBank/DDBJ databases">
        <title>Genetic Globetrotter - A new plasmid hitch-hiking vast phylogenetic and geographic distances.</title>
        <authorList>
            <person name="Vollmers J."/>
            <person name="Petersen J."/>
        </authorList>
    </citation>
    <scope>NUCLEOTIDE SEQUENCE [LARGE SCALE GENOMIC DNA]</scope>
    <source>
        <strain evidence="3 4">DSM 26383</strain>
    </source>
</reference>
<dbReference type="PANTHER" id="PTHR30466:SF1">
    <property type="entry name" value="FMN REDUCTASE (NADH) RUTF"/>
    <property type="match status" value="1"/>
</dbReference>
<evidence type="ECO:0000256" key="1">
    <source>
        <dbReference type="ARBA" id="ARBA00023002"/>
    </source>
</evidence>
<dbReference type="PANTHER" id="PTHR30466">
    <property type="entry name" value="FLAVIN REDUCTASE"/>
    <property type="match status" value="1"/>
</dbReference>
<sequence length="169" mass="17888">MNMSHTSFTAAGPDEFRMGMRRLAAAVNVISTESDGELYGMLATAVCSVSAEPPTLLVCVNKSASACGPIAESKRFCVNVLSEKQQDLANQFLNVESTRRLDLCNWTRLATGAPAIEGSLVSFDCEVDQVIMSGTHAIFIGRVVVASLPEAASPLLYFDGAYSGMSAVA</sequence>
<accession>A0A5P3ABC0</accession>
<dbReference type="InterPro" id="IPR050268">
    <property type="entry name" value="NADH-dep_flavin_reductase"/>
</dbReference>
<keyword evidence="1 3" id="KW-0560">Oxidoreductase</keyword>
<dbReference type="EMBL" id="CP031598">
    <property type="protein sequence ID" value="QEW26074.1"/>
    <property type="molecule type" value="Genomic_DNA"/>
</dbReference>
<dbReference type="KEGG" id="rid:RIdsm_01868"/>